<proteinExistence type="predicted"/>
<sequence length="172" mass="19017">MRSASQPPRCFDKNKKRASGRRWWKWWLVAVTPGCARHMADQHEEGFCVMGVRTFGSGPLPSRAPLSGRAVPLCSLCDCSCRLHVECRTKGQAPALHSNINTTAAGPLILADGPLPRRWFDAGPTTTCPSMETLSIGLNHGRTTLEDQNLDQQICRREDGPVELNHSNKMKP</sequence>
<evidence type="ECO:0000313" key="2">
    <source>
        <dbReference type="Proteomes" id="UP001363622"/>
    </source>
</evidence>
<evidence type="ECO:0000313" key="1">
    <source>
        <dbReference type="EMBL" id="KAK7509730.1"/>
    </source>
</evidence>
<dbReference type="Proteomes" id="UP001363622">
    <property type="component" value="Unassembled WGS sequence"/>
</dbReference>
<reference evidence="1 2" key="1">
    <citation type="submission" date="2024-04" db="EMBL/GenBank/DDBJ databases">
        <title>Phyllosticta paracitricarpa is synonymous to the EU quarantine fungus P. citricarpa based on phylogenomic analyses.</title>
        <authorList>
            <consortium name="Lawrence Berkeley National Laboratory"/>
            <person name="Van Ingen-Buijs V.A."/>
            <person name="Van Westerhoven A.C."/>
            <person name="Haridas S."/>
            <person name="Skiadas P."/>
            <person name="Martin F."/>
            <person name="Groenewald J.Z."/>
            <person name="Crous P.W."/>
            <person name="Seidl M.F."/>
        </authorList>
    </citation>
    <scope>NUCLEOTIDE SEQUENCE [LARGE SCALE GENOMIC DNA]</scope>
    <source>
        <strain evidence="1 2">CBS 123371</strain>
    </source>
</reference>
<name>A0ABR1KBW3_9PEZI</name>
<gene>
    <name evidence="1" type="ORF">IWZ03DRAFT_87227</name>
</gene>
<comment type="caution">
    <text evidence="1">The sequence shown here is derived from an EMBL/GenBank/DDBJ whole genome shotgun (WGS) entry which is preliminary data.</text>
</comment>
<protein>
    <submittedName>
        <fullName evidence="1">Uncharacterized protein</fullName>
    </submittedName>
</protein>
<accession>A0ABR1KBW3</accession>
<dbReference type="EMBL" id="JBBPHU010000016">
    <property type="protein sequence ID" value="KAK7509730.1"/>
    <property type="molecule type" value="Genomic_DNA"/>
</dbReference>
<organism evidence="1 2">
    <name type="scientific">Phyllosticta citriasiana</name>
    <dbReference type="NCBI Taxonomy" id="595635"/>
    <lineage>
        <taxon>Eukaryota</taxon>
        <taxon>Fungi</taxon>
        <taxon>Dikarya</taxon>
        <taxon>Ascomycota</taxon>
        <taxon>Pezizomycotina</taxon>
        <taxon>Dothideomycetes</taxon>
        <taxon>Dothideomycetes incertae sedis</taxon>
        <taxon>Botryosphaeriales</taxon>
        <taxon>Phyllostictaceae</taxon>
        <taxon>Phyllosticta</taxon>
    </lineage>
</organism>
<keyword evidence="2" id="KW-1185">Reference proteome</keyword>